<keyword evidence="2" id="KW-1185">Reference proteome</keyword>
<sequence>MTTLGITRFEDLISHMDGLADSARRSHVDAETVDFLVTIRHRLVRIHNHLTGQPAEAEPGTHAQSKSVTDTEDLLNQFGMLTDAARGAGLPSALTHYLHTARLRMRFSLRGQAGRRIVNRDEKTGTAELEWPGGRETVEVVDSSAYGAGVIGRNPIAVSTVARLTTQEEARRRRYECLVVYCEQNRFEYHIGLEVFAIL</sequence>
<evidence type="ECO:0008006" key="3">
    <source>
        <dbReference type="Google" id="ProtNLM"/>
    </source>
</evidence>
<organism evidence="1 2">
    <name type="scientific">Thiohalorhabdus methylotrophus</name>
    <dbReference type="NCBI Taxonomy" id="3242694"/>
    <lineage>
        <taxon>Bacteria</taxon>
        <taxon>Pseudomonadati</taxon>
        <taxon>Pseudomonadota</taxon>
        <taxon>Gammaproteobacteria</taxon>
        <taxon>Thiohalorhabdales</taxon>
        <taxon>Thiohalorhabdaceae</taxon>
        <taxon>Thiohalorhabdus</taxon>
    </lineage>
</organism>
<evidence type="ECO:0000313" key="1">
    <source>
        <dbReference type="EMBL" id="MFA9459564.1"/>
    </source>
</evidence>
<gene>
    <name evidence="1" type="ORF">ACERLL_01820</name>
</gene>
<dbReference type="RefSeq" id="WP_373654347.1">
    <property type="nucleotide sequence ID" value="NZ_JBGUAW010000001.1"/>
</dbReference>
<name>A0ABV4TSH0_9GAMM</name>
<dbReference type="EMBL" id="JBGUAW010000001">
    <property type="protein sequence ID" value="MFA9459564.1"/>
    <property type="molecule type" value="Genomic_DNA"/>
</dbReference>
<proteinExistence type="predicted"/>
<evidence type="ECO:0000313" key="2">
    <source>
        <dbReference type="Proteomes" id="UP001575181"/>
    </source>
</evidence>
<accession>A0ABV4TSH0</accession>
<protein>
    <recommendedName>
        <fullName evidence="3">PilZ domain-containing protein</fullName>
    </recommendedName>
</protein>
<reference evidence="1 2" key="1">
    <citation type="submission" date="2024-08" db="EMBL/GenBank/DDBJ databases">
        <title>Whole-genome sequencing of halo(alkali)philic microorganisms from hypersaline lakes.</title>
        <authorList>
            <person name="Sorokin D.Y."/>
            <person name="Merkel A.Y."/>
            <person name="Messina E."/>
            <person name="Yakimov M."/>
        </authorList>
    </citation>
    <scope>NUCLEOTIDE SEQUENCE [LARGE SCALE GENOMIC DNA]</scope>
    <source>
        <strain evidence="1 2">Cl-TMA</strain>
    </source>
</reference>
<comment type="caution">
    <text evidence="1">The sequence shown here is derived from an EMBL/GenBank/DDBJ whole genome shotgun (WGS) entry which is preliminary data.</text>
</comment>
<dbReference type="Proteomes" id="UP001575181">
    <property type="component" value="Unassembled WGS sequence"/>
</dbReference>